<evidence type="ECO:0000256" key="1">
    <source>
        <dbReference type="SAM" id="MobiDB-lite"/>
    </source>
</evidence>
<proteinExistence type="predicted"/>
<organism evidence="2">
    <name type="scientific">uncultured Pseudonocardia sp</name>
    <dbReference type="NCBI Taxonomy" id="211455"/>
    <lineage>
        <taxon>Bacteria</taxon>
        <taxon>Bacillati</taxon>
        <taxon>Actinomycetota</taxon>
        <taxon>Actinomycetes</taxon>
        <taxon>Pseudonocardiales</taxon>
        <taxon>Pseudonocardiaceae</taxon>
        <taxon>Pseudonocardia</taxon>
        <taxon>environmental samples</taxon>
    </lineage>
</organism>
<protein>
    <submittedName>
        <fullName evidence="2">Uncharacterized protein</fullName>
    </submittedName>
</protein>
<gene>
    <name evidence="2" type="ORF">AVDCRST_MAG66-3935</name>
</gene>
<dbReference type="EMBL" id="CADCUS010000542">
    <property type="protein sequence ID" value="CAA9440494.1"/>
    <property type="molecule type" value="Genomic_DNA"/>
</dbReference>
<dbReference type="AlphaFoldDB" id="A0A6J4QE75"/>
<evidence type="ECO:0000313" key="2">
    <source>
        <dbReference type="EMBL" id="CAA9440494.1"/>
    </source>
</evidence>
<name>A0A6J4QE75_9PSEU</name>
<accession>A0A6J4QE75</accession>
<reference evidence="2" key="1">
    <citation type="submission" date="2020-02" db="EMBL/GenBank/DDBJ databases">
        <authorList>
            <person name="Meier V. D."/>
        </authorList>
    </citation>
    <scope>NUCLEOTIDE SEQUENCE</scope>
    <source>
        <strain evidence="2">AVDCRST_MAG66</strain>
    </source>
</reference>
<sequence>MTVAHPLQRMRQRHNGCATRVGVHRRRGRRDPPRRGPLAWSLGPAGAEPPVLGSDVVRLARTAASPRCSAPRTG</sequence>
<feature type="region of interest" description="Disordered" evidence="1">
    <location>
        <begin position="1"/>
        <end position="50"/>
    </location>
</feature>